<evidence type="ECO:0000256" key="1">
    <source>
        <dbReference type="SAM" id="MobiDB-lite"/>
    </source>
</evidence>
<proteinExistence type="predicted"/>
<gene>
    <name evidence="2" type="ORF">QFZ56_006086</name>
</gene>
<keyword evidence="3" id="KW-1185">Reference proteome</keyword>
<name>A0ABU0Q8Y7_STRAH</name>
<reference evidence="2 3" key="1">
    <citation type="submission" date="2023-07" db="EMBL/GenBank/DDBJ databases">
        <title>Comparative genomics of wheat-associated soil bacteria to identify genetic determinants of phenazine resistance.</title>
        <authorList>
            <person name="Mouncey N."/>
        </authorList>
    </citation>
    <scope>NUCLEOTIDE SEQUENCE [LARGE SCALE GENOMIC DNA]</scope>
    <source>
        <strain evidence="2 3">W4I19-2</strain>
    </source>
</reference>
<evidence type="ECO:0000313" key="3">
    <source>
        <dbReference type="Proteomes" id="UP001243364"/>
    </source>
</evidence>
<accession>A0ABU0Q8Y7</accession>
<evidence type="ECO:0000313" key="2">
    <source>
        <dbReference type="EMBL" id="MDQ0687123.1"/>
    </source>
</evidence>
<feature type="region of interest" description="Disordered" evidence="1">
    <location>
        <begin position="1"/>
        <end position="22"/>
    </location>
</feature>
<sequence>MTHFKPQDRVLVSPRHLPGAGTNRLAHAIHPLIRLLGWPNEHERDRTHHRQQPSRAPCS</sequence>
<dbReference type="EMBL" id="JAUSYA010000001">
    <property type="protein sequence ID" value="MDQ0687123.1"/>
    <property type="molecule type" value="Genomic_DNA"/>
</dbReference>
<comment type="caution">
    <text evidence="2">The sequence shown here is derived from an EMBL/GenBank/DDBJ whole genome shotgun (WGS) entry which is preliminary data.</text>
</comment>
<dbReference type="RefSeq" id="WP_210594876.1">
    <property type="nucleotide sequence ID" value="NZ_JAUSYA010000001.1"/>
</dbReference>
<organism evidence="2 3">
    <name type="scientific">Streptomyces achromogenes</name>
    <dbReference type="NCBI Taxonomy" id="67255"/>
    <lineage>
        <taxon>Bacteria</taxon>
        <taxon>Bacillati</taxon>
        <taxon>Actinomycetota</taxon>
        <taxon>Actinomycetes</taxon>
        <taxon>Kitasatosporales</taxon>
        <taxon>Streptomycetaceae</taxon>
        <taxon>Streptomyces</taxon>
    </lineage>
</organism>
<protein>
    <submittedName>
        <fullName evidence="2">Uncharacterized protein</fullName>
    </submittedName>
</protein>
<dbReference type="Proteomes" id="UP001243364">
    <property type="component" value="Unassembled WGS sequence"/>
</dbReference>